<dbReference type="GeneID" id="80019033"/>
<protein>
    <submittedName>
        <fullName evidence="1">Uncharacterized protein</fullName>
    </submittedName>
</protein>
<name>A0A8F3EDN6_9CAUD</name>
<sequence>MNFYEESLKTAFISSAGVGVRDRGDGAIEITTAFGWELALPIDAAKAVREFLQHEPAQAPPAPTAIVSARSAGKTQELVNQILAQANERGIRVEVVYPQ</sequence>
<evidence type="ECO:0000313" key="2">
    <source>
        <dbReference type="Proteomes" id="UP000693692"/>
    </source>
</evidence>
<organism evidence="1 2">
    <name type="scientific">Microbacterium phage Footloose</name>
    <dbReference type="NCBI Taxonomy" id="2836048"/>
    <lineage>
        <taxon>Viruses</taxon>
        <taxon>Duplodnaviria</taxon>
        <taxon>Heunggongvirae</taxon>
        <taxon>Uroviricota</taxon>
        <taxon>Caudoviricetes</taxon>
        <taxon>Footloosevirus</taxon>
        <taxon>Footloosevirus footloose</taxon>
    </lineage>
</organism>
<dbReference type="KEGG" id="vg:80019033"/>
<dbReference type="EMBL" id="MZ150789">
    <property type="protein sequence ID" value="QWY84627.1"/>
    <property type="molecule type" value="Genomic_DNA"/>
</dbReference>
<dbReference type="Proteomes" id="UP000693692">
    <property type="component" value="Segment"/>
</dbReference>
<keyword evidence="2" id="KW-1185">Reference proteome</keyword>
<proteinExistence type="predicted"/>
<accession>A0A8F3EDN6</accession>
<gene>
    <name evidence="1" type="primary">45</name>
    <name evidence="1" type="ORF">SEA_FOOTLOOSE_45</name>
</gene>
<dbReference type="RefSeq" id="YP_010754442.1">
    <property type="nucleotide sequence ID" value="NC_073460.1"/>
</dbReference>
<reference evidence="1" key="1">
    <citation type="submission" date="2021-05" db="EMBL/GenBank/DDBJ databases">
        <authorList>
            <person name="Brink J."/>
            <person name="Busse A.L."/>
            <person name="Crowley H.J."/>
            <person name="Hall C.J."/>
            <person name="Hetherington P."/>
            <person name="Hovde T.M."/>
            <person name="Johnson J.A."/>
            <person name="Karch K.E."/>
            <person name="Krueger C.J."/>
            <person name="Lundberg T.J."/>
            <person name="Madla Sanchez I."/>
            <person name="Mathiesen C."/>
            <person name="Moore L.J."/>
            <person name="Nordberg R.J."/>
            <person name="Petersen I.M."/>
            <person name="Piton K.L."/>
            <person name="Rozycki S.T."/>
            <person name="Rutten E."/>
            <person name="Samuelson I.O."/>
            <person name="Sarkilahti S.K."/>
            <person name="Schubert K.A."/>
            <person name="Stamness T.F."/>
            <person name="Tinman A.J."/>
            <person name="Tutterrow P.B."/>
            <person name="Wanzek N.C."/>
            <person name="Wheeler C.D."/>
            <person name="Spring A.M."/>
            <person name="Klyczek K."/>
            <person name="Garlena R.A."/>
            <person name="Russell D.A."/>
            <person name="Pope W.H."/>
            <person name="Jacobs-Sera D."/>
            <person name="Hatfull G.F."/>
        </authorList>
    </citation>
    <scope>NUCLEOTIDE SEQUENCE</scope>
</reference>
<evidence type="ECO:0000313" key="1">
    <source>
        <dbReference type="EMBL" id="QWY84627.1"/>
    </source>
</evidence>